<evidence type="ECO:0000313" key="4">
    <source>
        <dbReference type="Proteomes" id="UP001303211"/>
    </source>
</evidence>
<reference evidence="3 4" key="1">
    <citation type="submission" date="2023-03" db="EMBL/GenBank/DDBJ databases">
        <title>Diaphorobacter basophil sp. nov., isolated from a sewage-treatment plant.</title>
        <authorList>
            <person name="Yang K."/>
        </authorList>
    </citation>
    <scope>NUCLEOTIDE SEQUENCE [LARGE SCALE GENOMIC DNA]</scope>
    <source>
        <strain evidence="3 4">Y-1</strain>
    </source>
</reference>
<dbReference type="InterPro" id="IPR041215">
    <property type="entry name" value="FlgO_dom"/>
</dbReference>
<feature type="domain" description="FlgO" evidence="2">
    <location>
        <begin position="43"/>
        <end position="169"/>
    </location>
</feature>
<proteinExistence type="predicted"/>
<sequence length="180" mass="19045">MKRRAALAAAVLACACALQGCAQYYYGDRSAVAPVDLVASNHGAADALLEQVALNAEQPVLVSTVVQLDRLGESSRLGRLISEQLAGRLARRGLRVTELRLRETLALRPRQGELLLSREVGEVSQAQAAQAVLVGTYAAASQAVYVSLKLVSPHGNAVLAAHDYALPMDGNVRGLLVGEY</sequence>
<keyword evidence="4" id="KW-1185">Reference proteome</keyword>
<feature type="chain" id="PRO_5046527517" evidence="1">
    <location>
        <begin position="23"/>
        <end position="180"/>
    </location>
</feature>
<protein>
    <submittedName>
        <fullName evidence="3">FlgO family outer membrane protein</fullName>
    </submittedName>
</protein>
<dbReference type="Proteomes" id="UP001303211">
    <property type="component" value="Chromosome"/>
</dbReference>
<evidence type="ECO:0000256" key="1">
    <source>
        <dbReference type="SAM" id="SignalP"/>
    </source>
</evidence>
<gene>
    <name evidence="3" type="ORF">P4826_00840</name>
</gene>
<organism evidence="3 4">
    <name type="scientific">Diaphorobacter limosus</name>
    <dbReference type="NCBI Taxonomy" id="3036128"/>
    <lineage>
        <taxon>Bacteria</taxon>
        <taxon>Pseudomonadati</taxon>
        <taxon>Pseudomonadota</taxon>
        <taxon>Betaproteobacteria</taxon>
        <taxon>Burkholderiales</taxon>
        <taxon>Comamonadaceae</taxon>
        <taxon>Diaphorobacter</taxon>
    </lineage>
</organism>
<name>A0ABZ0J4C3_9BURK</name>
<evidence type="ECO:0000313" key="3">
    <source>
        <dbReference type="EMBL" id="WOO32708.1"/>
    </source>
</evidence>
<dbReference type="EMBL" id="CP136921">
    <property type="protein sequence ID" value="WOO32708.1"/>
    <property type="molecule type" value="Genomic_DNA"/>
</dbReference>
<accession>A0ABZ0J4C3</accession>
<dbReference type="PROSITE" id="PS51257">
    <property type="entry name" value="PROKAR_LIPOPROTEIN"/>
    <property type="match status" value="1"/>
</dbReference>
<dbReference type="Pfam" id="PF17680">
    <property type="entry name" value="FlgO"/>
    <property type="match status" value="1"/>
</dbReference>
<keyword evidence="1" id="KW-0732">Signal</keyword>
<dbReference type="RefSeq" id="WP_317702128.1">
    <property type="nucleotide sequence ID" value="NZ_CP136921.1"/>
</dbReference>
<evidence type="ECO:0000259" key="2">
    <source>
        <dbReference type="Pfam" id="PF17680"/>
    </source>
</evidence>
<feature type="signal peptide" evidence="1">
    <location>
        <begin position="1"/>
        <end position="22"/>
    </location>
</feature>